<comment type="caution">
    <text evidence="2">The sequence shown here is derived from an EMBL/GenBank/DDBJ whole genome shotgun (WGS) entry which is preliminary data.</text>
</comment>
<protein>
    <submittedName>
        <fullName evidence="2">Uncharacterized protein</fullName>
    </submittedName>
</protein>
<dbReference type="AlphaFoldDB" id="A0A1F7U5V6"/>
<sequence>MARIFHWIGDRLVGITVFFIGLGFLALVAFIVFGLTSIFSDLQLAAKFFNTSRYYPERILDPSLALRRHGEKTELPVIVADDVPDIFVIR</sequence>
<evidence type="ECO:0000256" key="1">
    <source>
        <dbReference type="SAM" id="Phobius"/>
    </source>
</evidence>
<reference evidence="2 3" key="1">
    <citation type="journal article" date="2016" name="Nat. Commun.">
        <title>Thousands of microbial genomes shed light on interconnected biogeochemical processes in an aquifer system.</title>
        <authorList>
            <person name="Anantharaman K."/>
            <person name="Brown C.T."/>
            <person name="Hug L.A."/>
            <person name="Sharon I."/>
            <person name="Castelle C.J."/>
            <person name="Probst A.J."/>
            <person name="Thomas B.C."/>
            <person name="Singh A."/>
            <person name="Wilkins M.J."/>
            <person name="Karaoz U."/>
            <person name="Brodie E.L."/>
            <person name="Williams K.H."/>
            <person name="Hubbard S.S."/>
            <person name="Banfield J.F."/>
        </authorList>
    </citation>
    <scope>NUCLEOTIDE SEQUENCE [LARGE SCALE GENOMIC DNA]</scope>
</reference>
<evidence type="ECO:0000313" key="2">
    <source>
        <dbReference type="EMBL" id="OGL73665.1"/>
    </source>
</evidence>
<organism evidence="2 3">
    <name type="scientific">Candidatus Uhrbacteria bacterium RIFCSPHIGHO2_02_FULL_57_19</name>
    <dbReference type="NCBI Taxonomy" id="1802391"/>
    <lineage>
        <taxon>Bacteria</taxon>
        <taxon>Candidatus Uhriibacteriota</taxon>
    </lineage>
</organism>
<dbReference type="Proteomes" id="UP000176303">
    <property type="component" value="Unassembled WGS sequence"/>
</dbReference>
<keyword evidence="1" id="KW-0472">Membrane</keyword>
<name>A0A1F7U5V6_9BACT</name>
<feature type="transmembrane region" description="Helical" evidence="1">
    <location>
        <begin position="12"/>
        <end position="39"/>
    </location>
</feature>
<proteinExistence type="predicted"/>
<dbReference type="EMBL" id="MGDZ01000024">
    <property type="protein sequence ID" value="OGL73665.1"/>
    <property type="molecule type" value="Genomic_DNA"/>
</dbReference>
<keyword evidence="1" id="KW-1133">Transmembrane helix</keyword>
<accession>A0A1F7U5V6</accession>
<gene>
    <name evidence="2" type="ORF">A3D72_01935</name>
</gene>
<evidence type="ECO:0000313" key="3">
    <source>
        <dbReference type="Proteomes" id="UP000176303"/>
    </source>
</evidence>
<dbReference type="STRING" id="1802391.A3D72_01935"/>
<keyword evidence="1" id="KW-0812">Transmembrane</keyword>